<dbReference type="PANTHER" id="PTHR43434">
    <property type="entry name" value="PHOSPHOGLYCOLATE PHOSPHATASE"/>
    <property type="match status" value="1"/>
</dbReference>
<gene>
    <name evidence="5" type="primary">cbbZP</name>
    <name evidence="5" type="ORF">LuPra_00743</name>
</gene>
<evidence type="ECO:0000256" key="3">
    <source>
        <dbReference type="ARBA" id="ARBA00006171"/>
    </source>
</evidence>
<proteinExistence type="inferred from homology"/>
<dbReference type="InterPro" id="IPR006439">
    <property type="entry name" value="HAD-SF_hydro_IA"/>
</dbReference>
<keyword evidence="6" id="KW-1185">Reference proteome</keyword>
<reference evidence="5 6" key="1">
    <citation type="journal article" date="2016" name="Genome Announc.">
        <title>First Complete Genome Sequence of a Subdivision 6 Acidobacterium Strain.</title>
        <authorList>
            <person name="Huang S."/>
            <person name="Vieira S."/>
            <person name="Bunk B."/>
            <person name="Riedel T."/>
            <person name="Sproer C."/>
            <person name="Overmann J."/>
        </authorList>
    </citation>
    <scope>NUCLEOTIDE SEQUENCE [LARGE SCALE GENOMIC DNA]</scope>
    <source>
        <strain evidence="6">DSM 100886 HEG_-6_39</strain>
    </source>
</reference>
<comment type="pathway">
    <text evidence="2">Organic acid metabolism; glycolate biosynthesis; glycolate from 2-phosphoglycolate: step 1/1.</text>
</comment>
<protein>
    <recommendedName>
        <fullName evidence="4">phosphoglycolate phosphatase</fullName>
        <ecNumber evidence="4">3.1.3.18</ecNumber>
    </recommendedName>
</protein>
<organism evidence="5 6">
    <name type="scientific">Luteitalea pratensis</name>
    <dbReference type="NCBI Taxonomy" id="1855912"/>
    <lineage>
        <taxon>Bacteria</taxon>
        <taxon>Pseudomonadati</taxon>
        <taxon>Acidobacteriota</taxon>
        <taxon>Vicinamibacteria</taxon>
        <taxon>Vicinamibacterales</taxon>
        <taxon>Vicinamibacteraceae</taxon>
        <taxon>Luteitalea</taxon>
    </lineage>
</organism>
<dbReference type="InterPro" id="IPR036412">
    <property type="entry name" value="HAD-like_sf"/>
</dbReference>
<reference evidence="6" key="2">
    <citation type="submission" date="2016-04" db="EMBL/GenBank/DDBJ databases">
        <title>First Complete Genome Sequence of a Subdivision 6 Acidobacterium.</title>
        <authorList>
            <person name="Huang S."/>
            <person name="Vieira S."/>
            <person name="Bunk B."/>
            <person name="Riedel T."/>
            <person name="Sproeer C."/>
            <person name="Overmann J."/>
        </authorList>
    </citation>
    <scope>NUCLEOTIDE SEQUENCE [LARGE SCALE GENOMIC DNA]</scope>
    <source>
        <strain evidence="6">DSM 100886 HEG_-6_39</strain>
    </source>
</reference>
<sequence length="217" mass="22629">MIYRHFVFDLDGTLIDSRQDLADAANAMLATYGASPLLVADVVAMVGEGARMLVARALARAHVAADPDEALPRFLDAYNEHLTSTTTLYPGVAATLACLHQGARVSVLTNKPQRPTDAILSALGITSVVDAAIGGDTSHGRKPEPAALHALIDQSGVPAAETLMVGDSWVDVATATAAGIDACLAAYGFGYPAVDAAHRHQARWTIATVDELTRLGS</sequence>
<evidence type="ECO:0000313" key="6">
    <source>
        <dbReference type="Proteomes" id="UP000076079"/>
    </source>
</evidence>
<dbReference type="InterPro" id="IPR023214">
    <property type="entry name" value="HAD_sf"/>
</dbReference>
<dbReference type="PANTHER" id="PTHR43434:SF1">
    <property type="entry name" value="PHOSPHOGLYCOLATE PHOSPHATASE"/>
    <property type="match status" value="1"/>
</dbReference>
<dbReference type="AlphaFoldDB" id="A0A143PH18"/>
<dbReference type="InterPro" id="IPR023198">
    <property type="entry name" value="PGP-like_dom2"/>
</dbReference>
<dbReference type="SFLD" id="SFLDG01129">
    <property type="entry name" value="C1.5:_HAD__Beta-PGM__Phosphata"/>
    <property type="match status" value="1"/>
</dbReference>
<dbReference type="Gene3D" id="3.40.50.1000">
    <property type="entry name" value="HAD superfamily/HAD-like"/>
    <property type="match status" value="1"/>
</dbReference>
<dbReference type="OrthoDB" id="9807630at2"/>
<evidence type="ECO:0000256" key="2">
    <source>
        <dbReference type="ARBA" id="ARBA00004818"/>
    </source>
</evidence>
<evidence type="ECO:0000256" key="1">
    <source>
        <dbReference type="ARBA" id="ARBA00000830"/>
    </source>
</evidence>
<dbReference type="SFLD" id="SFLDS00003">
    <property type="entry name" value="Haloacid_Dehalogenase"/>
    <property type="match status" value="1"/>
</dbReference>
<accession>A0A143PH18</accession>
<dbReference type="Pfam" id="PF13419">
    <property type="entry name" value="HAD_2"/>
    <property type="match status" value="1"/>
</dbReference>
<dbReference type="KEGG" id="abac:LuPra_00743"/>
<evidence type="ECO:0000256" key="4">
    <source>
        <dbReference type="ARBA" id="ARBA00013078"/>
    </source>
</evidence>
<dbReference type="RefSeq" id="WP_157898692.1">
    <property type="nucleotide sequence ID" value="NZ_CP015136.1"/>
</dbReference>
<comment type="similarity">
    <text evidence="3">Belongs to the HAD-like hydrolase superfamily. CbbY/CbbZ/Gph/YieH family.</text>
</comment>
<dbReference type="GO" id="GO:0008967">
    <property type="term" value="F:phosphoglycolate phosphatase activity"/>
    <property type="evidence" value="ECO:0007669"/>
    <property type="project" value="UniProtKB-EC"/>
</dbReference>
<keyword evidence="5" id="KW-0378">Hydrolase</keyword>
<dbReference type="STRING" id="1855912.LuPra_00743"/>
<dbReference type="InterPro" id="IPR041492">
    <property type="entry name" value="HAD_2"/>
</dbReference>
<dbReference type="GO" id="GO:0005829">
    <property type="term" value="C:cytosol"/>
    <property type="evidence" value="ECO:0007669"/>
    <property type="project" value="TreeGrafter"/>
</dbReference>
<comment type="catalytic activity">
    <reaction evidence="1">
        <text>2-phosphoglycolate + H2O = glycolate + phosphate</text>
        <dbReference type="Rhea" id="RHEA:14369"/>
        <dbReference type="ChEBI" id="CHEBI:15377"/>
        <dbReference type="ChEBI" id="CHEBI:29805"/>
        <dbReference type="ChEBI" id="CHEBI:43474"/>
        <dbReference type="ChEBI" id="CHEBI:58033"/>
        <dbReference type="EC" id="3.1.3.18"/>
    </reaction>
</comment>
<dbReference type="SUPFAM" id="SSF56784">
    <property type="entry name" value="HAD-like"/>
    <property type="match status" value="1"/>
</dbReference>
<dbReference type="GO" id="GO:0006281">
    <property type="term" value="P:DNA repair"/>
    <property type="evidence" value="ECO:0007669"/>
    <property type="project" value="TreeGrafter"/>
</dbReference>
<dbReference type="Proteomes" id="UP000076079">
    <property type="component" value="Chromosome"/>
</dbReference>
<dbReference type="EMBL" id="CP015136">
    <property type="protein sequence ID" value="AMY07570.1"/>
    <property type="molecule type" value="Genomic_DNA"/>
</dbReference>
<dbReference type="InterPro" id="IPR050155">
    <property type="entry name" value="HAD-like_hydrolase_sf"/>
</dbReference>
<evidence type="ECO:0000313" key="5">
    <source>
        <dbReference type="EMBL" id="AMY07570.1"/>
    </source>
</evidence>
<name>A0A143PH18_LUTPR</name>
<dbReference type="EC" id="3.1.3.18" evidence="4"/>
<dbReference type="Gene3D" id="1.10.150.240">
    <property type="entry name" value="Putative phosphatase, domain 2"/>
    <property type="match status" value="1"/>
</dbReference>
<dbReference type="NCBIfam" id="TIGR01549">
    <property type="entry name" value="HAD-SF-IA-v1"/>
    <property type="match status" value="1"/>
</dbReference>